<evidence type="ECO:0000313" key="1">
    <source>
        <dbReference type="EMBL" id="PZX53995.1"/>
    </source>
</evidence>
<keyword evidence="2" id="KW-1185">Reference proteome</keyword>
<accession>A0A2W7RT05</accession>
<name>A0A2W7RT05_9BACT</name>
<gene>
    <name evidence="1" type="ORF">LV85_01333</name>
</gene>
<evidence type="ECO:0000313" key="2">
    <source>
        <dbReference type="Proteomes" id="UP000248882"/>
    </source>
</evidence>
<dbReference type="AlphaFoldDB" id="A0A2W7RT05"/>
<organism evidence="1 2">
    <name type="scientific">Algoriphagus chordae</name>
    <dbReference type="NCBI Taxonomy" id="237019"/>
    <lineage>
        <taxon>Bacteria</taxon>
        <taxon>Pseudomonadati</taxon>
        <taxon>Bacteroidota</taxon>
        <taxon>Cytophagia</taxon>
        <taxon>Cytophagales</taxon>
        <taxon>Cyclobacteriaceae</taxon>
        <taxon>Algoriphagus</taxon>
    </lineage>
</organism>
<dbReference type="OrthoDB" id="9806869at2"/>
<dbReference type="EMBL" id="QKZT01000005">
    <property type="protein sequence ID" value="PZX53995.1"/>
    <property type="molecule type" value="Genomic_DNA"/>
</dbReference>
<proteinExistence type="predicted"/>
<dbReference type="NCBIfam" id="TIGR04256">
    <property type="entry name" value="GxxExxY"/>
    <property type="match status" value="1"/>
</dbReference>
<sequence length="125" mass="14495">MTELKHKEITEKIIGAAFEVHKELGNGFQEVIYQRALAYEFAQKNLEFAREIEQDIWYKELAHPLGTRRADFVVEGNVLVELKAIKELEDVHLAQALNYLKAYQLEVGLLINFGSKSMTFKRLVR</sequence>
<comment type="caution">
    <text evidence="1">The sequence shown here is derived from an EMBL/GenBank/DDBJ whole genome shotgun (WGS) entry which is preliminary data.</text>
</comment>
<protein>
    <submittedName>
        <fullName evidence="1">GxxExxY protein</fullName>
    </submittedName>
</protein>
<dbReference type="InterPro" id="IPR026350">
    <property type="entry name" value="GxxExxY"/>
</dbReference>
<dbReference type="Proteomes" id="UP000248882">
    <property type="component" value="Unassembled WGS sequence"/>
</dbReference>
<dbReference type="Pfam" id="PF13366">
    <property type="entry name" value="PDDEXK_3"/>
    <property type="match status" value="1"/>
</dbReference>
<dbReference type="RefSeq" id="WP_111317414.1">
    <property type="nucleotide sequence ID" value="NZ_QKZT01000005.1"/>
</dbReference>
<reference evidence="1 2" key="1">
    <citation type="submission" date="2018-06" db="EMBL/GenBank/DDBJ databases">
        <title>Genomic Encyclopedia of Archaeal and Bacterial Type Strains, Phase II (KMG-II): from individual species to whole genera.</title>
        <authorList>
            <person name="Goeker M."/>
        </authorList>
    </citation>
    <scope>NUCLEOTIDE SEQUENCE [LARGE SCALE GENOMIC DNA]</scope>
    <source>
        <strain evidence="1 2">DSM 19830</strain>
    </source>
</reference>